<dbReference type="KEGG" id="rhi:NGR_b06350"/>
<evidence type="ECO:0000256" key="11">
    <source>
        <dbReference type="ARBA" id="ARBA00012223"/>
    </source>
</evidence>
<keyword evidence="16" id="KW-0520">NAD</keyword>
<evidence type="ECO:0000256" key="21">
    <source>
        <dbReference type="ARBA" id="ARBA00048855"/>
    </source>
</evidence>
<evidence type="ECO:0000256" key="12">
    <source>
        <dbReference type="ARBA" id="ARBA00013126"/>
    </source>
</evidence>
<comment type="pathway">
    <text evidence="9">Carbohydrate acid metabolism; tartrate degradation; 2-hydroxy-3-oxosuccinate from meso-tartrate: step 1/1.</text>
</comment>
<reference evidence="25 26" key="2">
    <citation type="journal article" date="2009" name="Appl. Environ. Microbiol.">
        <title>Rhizobium sp. strain NGR234 possesses a remarkable number of secretion systems.</title>
        <authorList>
            <person name="Schmeisser C."/>
            <person name="Liesegang H."/>
            <person name="Krysciak D."/>
            <person name="Bakkou N."/>
            <person name="Le Quere A."/>
            <person name="Wollherr A."/>
            <person name="Heinemeyer I."/>
            <person name="Morgenstern B."/>
            <person name="Pommerening-Roeser A."/>
            <person name="Flores M."/>
            <person name="Palacios R."/>
            <person name="Brenner S."/>
            <person name="Gottschalk G."/>
            <person name="Schmitz R.A."/>
            <person name="Broughton W.J."/>
            <person name="Perret X."/>
            <person name="Strittmatter A.W."/>
            <person name="Streit W.R."/>
        </authorList>
    </citation>
    <scope>NUCLEOTIDE SEQUENCE [LARGE SCALE GENOMIC DNA]</scope>
    <source>
        <strain evidence="26">NBRC 101917 / NGR234</strain>
    </source>
</reference>
<evidence type="ECO:0000256" key="16">
    <source>
        <dbReference type="ARBA" id="ARBA00023027"/>
    </source>
</evidence>
<evidence type="ECO:0000256" key="14">
    <source>
        <dbReference type="ARBA" id="ARBA00022723"/>
    </source>
</evidence>
<dbReference type="SMART" id="SM01329">
    <property type="entry name" value="Iso_dh"/>
    <property type="match status" value="1"/>
</dbReference>
<comment type="catalytic activity">
    <reaction evidence="1">
        <text>(2R,3R)-tartrate + H(+) = (R)-glycerate + CO2</text>
        <dbReference type="Rhea" id="RHEA:13317"/>
        <dbReference type="ChEBI" id="CHEBI:15378"/>
        <dbReference type="ChEBI" id="CHEBI:16526"/>
        <dbReference type="ChEBI" id="CHEBI:16659"/>
        <dbReference type="ChEBI" id="CHEBI:30924"/>
        <dbReference type="EC" id="4.1.1.73"/>
    </reaction>
</comment>
<evidence type="ECO:0000256" key="1">
    <source>
        <dbReference type="ARBA" id="ARBA00001421"/>
    </source>
</evidence>
<comment type="cofactor">
    <cofactor evidence="2">
        <name>Mn(2+)</name>
        <dbReference type="ChEBI" id="CHEBI:29035"/>
    </cofactor>
</comment>
<comment type="cofactor">
    <cofactor evidence="3">
        <name>Mg(2+)</name>
        <dbReference type="ChEBI" id="CHEBI:18420"/>
    </cofactor>
</comment>
<dbReference type="PROSITE" id="PS00470">
    <property type="entry name" value="IDH_IMDH"/>
    <property type="match status" value="1"/>
</dbReference>
<evidence type="ECO:0000256" key="19">
    <source>
        <dbReference type="ARBA" id="ARBA00030902"/>
    </source>
</evidence>
<accession>C3KPT5</accession>
<dbReference type="GO" id="GO:0051287">
    <property type="term" value="F:NAD binding"/>
    <property type="evidence" value="ECO:0007669"/>
    <property type="project" value="InterPro"/>
</dbReference>
<comment type="function">
    <text evidence="5">Has multiple catalytic activities. Apart from catalyzing the oxidation of (+)-tartrate to oxaloglycolate, also converts meso-tartrate to D-glycerate and catalyzes the oxidative decarboxylation of D-malate to pyruvate.</text>
</comment>
<comment type="catalytic activity">
    <reaction evidence="20">
        <text>(2R,3R)-tartrate + NAD(+) = 2-hydroxy-3-oxosuccinate + NADH + H(+)</text>
        <dbReference type="Rhea" id="RHEA:15209"/>
        <dbReference type="ChEBI" id="CHEBI:15378"/>
        <dbReference type="ChEBI" id="CHEBI:30924"/>
        <dbReference type="ChEBI" id="CHEBI:57540"/>
        <dbReference type="ChEBI" id="CHEBI:57945"/>
        <dbReference type="ChEBI" id="CHEBI:58265"/>
        <dbReference type="EC" id="1.1.1.93"/>
    </reaction>
</comment>
<evidence type="ECO:0000256" key="23">
    <source>
        <dbReference type="ARBA" id="ARBA00049377"/>
    </source>
</evidence>
<evidence type="ECO:0000256" key="20">
    <source>
        <dbReference type="ARBA" id="ARBA00048069"/>
    </source>
</evidence>
<comment type="catalytic activity">
    <reaction evidence="23">
        <text>tartrate + NAD(+) = 2-hydroxy-3-oxosuccinate + NADH + H(+)</text>
        <dbReference type="Rhea" id="RHEA:18853"/>
        <dbReference type="ChEBI" id="CHEBI:15378"/>
        <dbReference type="ChEBI" id="CHEBI:30929"/>
        <dbReference type="ChEBI" id="CHEBI:57540"/>
        <dbReference type="ChEBI" id="CHEBI:57945"/>
        <dbReference type="ChEBI" id="CHEBI:58265"/>
        <dbReference type="EC" id="1.1.1.93"/>
    </reaction>
</comment>
<dbReference type="GO" id="GO:0005737">
    <property type="term" value="C:cytoplasm"/>
    <property type="evidence" value="ECO:0007669"/>
    <property type="project" value="UniProtKB-SubCell"/>
</dbReference>
<evidence type="ECO:0000256" key="18">
    <source>
        <dbReference type="ARBA" id="ARBA00023239"/>
    </source>
</evidence>
<dbReference type="InterPro" id="IPR024084">
    <property type="entry name" value="IsoPropMal-DH-like_dom"/>
</dbReference>
<comment type="subcellular location">
    <subcellularLocation>
        <location evidence="6">Cytoplasm</location>
    </subcellularLocation>
</comment>
<evidence type="ECO:0000256" key="13">
    <source>
        <dbReference type="ARBA" id="ARBA00013144"/>
    </source>
</evidence>
<proteinExistence type="inferred from homology"/>
<comment type="catalytic activity">
    <reaction evidence="22">
        <text>(R)-malate + NAD(+) = pyruvate + CO2 + NADH</text>
        <dbReference type="Rhea" id="RHEA:18365"/>
        <dbReference type="ChEBI" id="CHEBI:15361"/>
        <dbReference type="ChEBI" id="CHEBI:15588"/>
        <dbReference type="ChEBI" id="CHEBI:16526"/>
        <dbReference type="ChEBI" id="CHEBI:57540"/>
        <dbReference type="ChEBI" id="CHEBI:57945"/>
        <dbReference type="EC" id="1.1.1.83"/>
    </reaction>
</comment>
<dbReference type="PATRIC" id="fig|394.7.peg.1081"/>
<keyword evidence="26" id="KW-1185">Reference proteome</keyword>
<comment type="catalytic activity">
    <reaction evidence="21">
        <text>(2R,3S)-tartrate + NAD(+) = 2-hydroxy-3-oxosuccinate + NADH + H(+)</text>
        <dbReference type="Rhea" id="RHEA:16457"/>
        <dbReference type="ChEBI" id="CHEBI:15378"/>
        <dbReference type="ChEBI" id="CHEBI:30928"/>
        <dbReference type="ChEBI" id="CHEBI:57540"/>
        <dbReference type="ChEBI" id="CHEBI:57945"/>
        <dbReference type="ChEBI" id="CHEBI:58265"/>
        <dbReference type="EC" id="1.1.1.93"/>
    </reaction>
</comment>
<keyword evidence="25" id="KW-0614">Plasmid</keyword>
<evidence type="ECO:0000313" key="26">
    <source>
        <dbReference type="Proteomes" id="UP000001054"/>
    </source>
</evidence>
<keyword evidence="18" id="KW-0456">Lyase</keyword>
<evidence type="ECO:0000256" key="8">
    <source>
        <dbReference type="ARBA" id="ARBA00004981"/>
    </source>
</evidence>
<dbReference type="EC" id="4.1.1.73" evidence="11"/>
<dbReference type="InterPro" id="IPR011829">
    <property type="entry name" value="TTC_DH"/>
</dbReference>
<evidence type="ECO:0000256" key="3">
    <source>
        <dbReference type="ARBA" id="ARBA00001946"/>
    </source>
</evidence>
<evidence type="ECO:0000256" key="10">
    <source>
        <dbReference type="ARBA" id="ARBA00007769"/>
    </source>
</evidence>
<dbReference type="Gene3D" id="3.40.718.10">
    <property type="entry name" value="Isopropylmalate Dehydrogenase"/>
    <property type="match status" value="1"/>
</dbReference>
<name>C3KPT5_SINFN</name>
<protein>
    <recommendedName>
        <fullName evidence="19">D-malate dehydrogenase [decarboxylating]</fullName>
        <ecNumber evidence="12">1.1.1.83</ecNumber>
        <ecNumber evidence="13">1.1.1.93</ecNumber>
        <ecNumber evidence="11">4.1.1.73</ecNumber>
    </recommendedName>
</protein>
<evidence type="ECO:0000256" key="2">
    <source>
        <dbReference type="ARBA" id="ARBA00001936"/>
    </source>
</evidence>
<evidence type="ECO:0000256" key="15">
    <source>
        <dbReference type="ARBA" id="ARBA00023002"/>
    </source>
</evidence>
<evidence type="ECO:0000256" key="4">
    <source>
        <dbReference type="ARBA" id="ARBA00001958"/>
    </source>
</evidence>
<dbReference type="PANTHER" id="PTHR43275:SF1">
    <property type="entry name" value="D-MALATE DEHYDROGENASE [DECARBOXYLATING]"/>
    <property type="match status" value="1"/>
</dbReference>
<dbReference type="GO" id="GO:0009027">
    <property type="term" value="F:tartrate dehydrogenase activity"/>
    <property type="evidence" value="ECO:0007669"/>
    <property type="project" value="UniProtKB-EC"/>
</dbReference>
<evidence type="ECO:0000256" key="6">
    <source>
        <dbReference type="ARBA" id="ARBA00004496"/>
    </source>
</evidence>
<dbReference type="Pfam" id="PF00180">
    <property type="entry name" value="Iso_dh"/>
    <property type="match status" value="1"/>
</dbReference>
<dbReference type="GO" id="GO:0000287">
    <property type="term" value="F:magnesium ion binding"/>
    <property type="evidence" value="ECO:0007669"/>
    <property type="project" value="InterPro"/>
</dbReference>
<dbReference type="OrthoDB" id="9767905at2"/>
<evidence type="ECO:0000256" key="22">
    <source>
        <dbReference type="ARBA" id="ARBA00049301"/>
    </source>
</evidence>
<keyword evidence="15" id="KW-0560">Oxidoreductase</keyword>
<dbReference type="HOGENOM" id="CLU_031953_0_1_5"/>
<dbReference type="EC" id="1.1.1.93" evidence="13"/>
<sequence length="401" mass="43331">MRHTTPTARARAYSSAFRAERSHAFALPLYPFVFAAFVRRQVNPPDCKMHQGASMKSYSIALIPGDGIGQDVTDAAWQVLSTVARHSGFTLTATPFPWSCAFYKETGAMMPPDGIETLRRFDAILLGAVGWPAEVPDSVSLHGLLLPIRKAFVQYANIRPHRLLSGVKGPLKAEGFDILCIRENTEGEYSGAGGRVHQGTADEVAVETSIFTRTGVERILRFGFDQARQRRRKLASVTKSNAQKYSMVLWDEITRELAAEYPDVEVTSYHIDAMAARMVMAPESLDVVVASNLFGDILTDLGAAIQGGLGFAASANINPDRSAPSMFEPVHGSAPDIAHLGIANPIAAIWSGAMMLDHLGQARAARKVIEALERTTARGIGTVPGKNRTETITAAVLAALD</sequence>
<dbReference type="EMBL" id="CP000874">
    <property type="protein sequence ID" value="ACP22093.1"/>
    <property type="molecule type" value="Genomic_DNA"/>
</dbReference>
<comment type="similarity">
    <text evidence="10">Belongs to the isocitrate and isopropylmalate dehydrogenases family.</text>
</comment>
<keyword evidence="14" id="KW-0479">Metal-binding</keyword>
<feature type="domain" description="Isopropylmalate dehydrogenase-like" evidence="24">
    <location>
        <begin position="59"/>
        <end position="396"/>
    </location>
</feature>
<dbReference type="EC" id="1.1.1.83" evidence="12"/>
<evidence type="ECO:0000313" key="25">
    <source>
        <dbReference type="EMBL" id="ACP22093.1"/>
    </source>
</evidence>
<geneLocation type="plasmid" evidence="26">
    <name>sym pNGR234b</name>
</geneLocation>
<evidence type="ECO:0000256" key="9">
    <source>
        <dbReference type="ARBA" id="ARBA00005110"/>
    </source>
</evidence>
<reference evidence="26" key="1">
    <citation type="journal article" date="2004" name="J. Bacteriol.">
        <title>An evolutionary hot spot: the pNGR234b replicon of Rhizobium sp. strain NGR234.</title>
        <authorList>
            <person name="Streit W.R."/>
            <person name="Schmitz R.A."/>
            <person name="Perret X."/>
            <person name="Staehelin C."/>
            <person name="Deakin W.J."/>
            <person name="Raasch C."/>
            <person name="Liesegang H."/>
            <person name="Broughton W.J."/>
        </authorList>
    </citation>
    <scope>NUCLEOTIDE SEQUENCE [LARGE SCALE GENOMIC DNA]</scope>
    <source>
        <strain evidence="26">NBRC 101917 / NGR234</strain>
    </source>
</reference>
<keyword evidence="17" id="KW-0464">Manganese</keyword>
<organism evidence="25 26">
    <name type="scientific">Sinorhizobium fredii (strain NBRC 101917 / NGR234)</name>
    <dbReference type="NCBI Taxonomy" id="394"/>
    <lineage>
        <taxon>Bacteria</taxon>
        <taxon>Pseudomonadati</taxon>
        <taxon>Pseudomonadota</taxon>
        <taxon>Alphaproteobacteria</taxon>
        <taxon>Hyphomicrobiales</taxon>
        <taxon>Rhizobiaceae</taxon>
        <taxon>Sinorhizobium/Ensifer group</taxon>
        <taxon>Sinorhizobium</taxon>
    </lineage>
</organism>
<comment type="cofactor">
    <cofactor evidence="4">
        <name>K(+)</name>
        <dbReference type="ChEBI" id="CHEBI:29103"/>
    </cofactor>
</comment>
<gene>
    <name evidence="25" type="ordered locus">NGR_b06350</name>
</gene>
<dbReference type="UniPathway" id="UPA00839">
    <property type="reaction ID" value="UER00800"/>
</dbReference>
<dbReference type="GO" id="GO:0050319">
    <property type="term" value="F:tartrate decarboxylase activity"/>
    <property type="evidence" value="ECO:0007669"/>
    <property type="project" value="UniProtKB-EC"/>
</dbReference>
<evidence type="ECO:0000256" key="17">
    <source>
        <dbReference type="ARBA" id="ARBA00023211"/>
    </source>
</evidence>
<dbReference type="InterPro" id="IPR019818">
    <property type="entry name" value="IsoCit/isopropylmalate_DH_CS"/>
</dbReference>
<dbReference type="NCBIfam" id="TIGR02089">
    <property type="entry name" value="TTC"/>
    <property type="match status" value="1"/>
</dbReference>
<dbReference type="AlphaFoldDB" id="C3KPT5"/>
<dbReference type="Proteomes" id="UP000001054">
    <property type="component" value="Plasmid pNGR234b"/>
</dbReference>
<comment type="pathway">
    <text evidence="8">Carbohydrate acid metabolism; tartrate degradation; 2-hydroxy-3-oxosuccinate from L-tartrate: step 1/1.</text>
</comment>
<evidence type="ECO:0000256" key="5">
    <source>
        <dbReference type="ARBA" id="ARBA00004033"/>
    </source>
</evidence>
<evidence type="ECO:0000256" key="7">
    <source>
        <dbReference type="ARBA" id="ARBA00004803"/>
    </source>
</evidence>
<dbReference type="InterPro" id="IPR050501">
    <property type="entry name" value="ICDH/IPMDH"/>
</dbReference>
<comment type="pathway">
    <text evidence="7">Carbohydrate acid metabolism; tartrate degradation; D-glycerate from L-tartrate: step 1/1.</text>
</comment>
<dbReference type="GO" id="GO:0046553">
    <property type="term" value="F:D-malate dehydrogenase (decarboxylating) (NAD+) activity"/>
    <property type="evidence" value="ECO:0007669"/>
    <property type="project" value="UniProtKB-EC"/>
</dbReference>
<dbReference type="PANTHER" id="PTHR43275">
    <property type="entry name" value="D-MALATE DEHYDROGENASE [DECARBOXYLATING]"/>
    <property type="match status" value="1"/>
</dbReference>
<dbReference type="SUPFAM" id="SSF53659">
    <property type="entry name" value="Isocitrate/Isopropylmalate dehydrogenase-like"/>
    <property type="match status" value="1"/>
</dbReference>
<evidence type="ECO:0000259" key="24">
    <source>
        <dbReference type="SMART" id="SM01329"/>
    </source>
</evidence>